<protein>
    <submittedName>
        <fullName evidence="1">Uncharacterized protein</fullName>
    </submittedName>
</protein>
<evidence type="ECO:0000313" key="2">
    <source>
        <dbReference type="Proteomes" id="UP000433471"/>
    </source>
</evidence>
<dbReference type="Proteomes" id="UP000433471">
    <property type="component" value="Segment"/>
</dbReference>
<gene>
    <name evidence="1" type="ORF">Kuja_1160</name>
</gene>
<proteinExistence type="predicted"/>
<sequence length="178" mass="20848">MLDVIPARWMQYLDGSYVKVTNLTRRVGIKPEIKNNPLCYLPYEIGDGEDPRDIAQRYYGDSEYFYLIFLMNDIHSLEEQWPKSKSAINKELEESFINPHSISHYVDSRGTKTDIRGLKYLWGLENESDSLIISRFSLKPVTYLEHAYAMNDKKRNIKVLLEAYVQQVVDEIEVKFNG</sequence>
<accession>A0A6B9JHV7</accession>
<keyword evidence="2" id="KW-1185">Reference proteome</keyword>
<dbReference type="EMBL" id="MN718199">
    <property type="protein sequence ID" value="QGZ16107.1"/>
    <property type="molecule type" value="Genomic_DNA"/>
</dbReference>
<evidence type="ECO:0000313" key="1">
    <source>
        <dbReference type="EMBL" id="QGZ16107.1"/>
    </source>
</evidence>
<name>A0A6B9JHV7_9CAUD</name>
<organism evidence="1 2">
    <name type="scientific">Vibrio phage vB_VchM_Kuja</name>
    <dbReference type="NCBI Taxonomy" id="2686437"/>
    <lineage>
        <taxon>Viruses</taxon>
        <taxon>Duplodnaviria</taxon>
        <taxon>Heunggongvirae</taxon>
        <taxon>Uroviricota</taxon>
        <taxon>Caudoviricetes</taxon>
        <taxon>Pantevenvirales</taxon>
        <taxon>Ackermannviridae</taxon>
        <taxon>Kujavirus</taxon>
        <taxon>Kujavirus kuja</taxon>
    </lineage>
</organism>
<reference evidence="1 2" key="1">
    <citation type="submission" date="2019-11" db="EMBL/GenBank/DDBJ databases">
        <title>Characterization of a novel member of the family Ackermannviridae.</title>
        <authorList>
            <person name="Maina A.N."/>
            <person name="Mwaura F.B."/>
            <person name="Jumba M."/>
        </authorList>
    </citation>
    <scope>NUCLEOTIDE SEQUENCE [LARGE SCALE GENOMIC DNA]</scope>
</reference>